<feature type="transmembrane region" description="Helical" evidence="12">
    <location>
        <begin position="217"/>
        <end position="240"/>
    </location>
</feature>
<keyword evidence="9" id="KW-0325">Glycoprotein</keyword>
<keyword evidence="4" id="KW-0732">Signal</keyword>
<dbReference type="PROSITE" id="PS50024">
    <property type="entry name" value="SEA"/>
    <property type="match status" value="2"/>
</dbReference>
<dbReference type="InterPro" id="IPR049883">
    <property type="entry name" value="NOTCH1_EGF-like"/>
</dbReference>
<dbReference type="InterPro" id="IPR056590">
    <property type="entry name" value="Mua-3/Mup-4_EGF"/>
</dbReference>
<evidence type="ECO:0000256" key="11">
    <source>
        <dbReference type="SAM" id="MobiDB-lite"/>
    </source>
</evidence>
<dbReference type="FunFam" id="2.10.25.10:FF:000291">
    <property type="entry name" value="Transmembrane matrix receptor MUP-4"/>
    <property type="match status" value="1"/>
</dbReference>
<keyword evidence="6 12" id="KW-1133">Transmembrane helix</keyword>
<dbReference type="PANTHER" id="PTHR24039">
    <property type="entry name" value="FIBRILLIN-RELATED"/>
    <property type="match status" value="1"/>
</dbReference>
<sequence length="2447" mass="269386">MRHNDSTTKGSSADSSTVLKSITVISQSSDQSTTDDVVSISNKSRKSSTTISSLGERPNGLSYAQILITFLKGMIGPGCLSLPLAFRQAGLWTGLILVIVLGFLNLRCMHKLVECSQRLSKKKGNSFLSYGSLAYETFSNSFAPFKRYNRIARIVVNASIIALQMGICSVFYVFCADHVREFFAFEYPTVNYSKPIWMLLIFVPMVLVNFVRSLRAISVLSSIGNIICIVALTFIFQYLVRAEHQNLSEFPTITNFDGIMAACGAILYSFEGQAMVLPLENRLQKPSQMVGLFGILSIGIAVVSAIYSTSGFLGYVTYGAQVKGSITQNLPQNEIQFVLVRLLFTLVMFFGFVIQMYVIVEMLWPEFVKLLKKFCPKLGDDGGDENEGIKTKMLCVELLFRTMLVAIAMLIGLACARFGEYYSAGRCHHGNAFGTDFPRFARPSRVFAGPSATAQHPAGFLAAHRRLSKSLLLFLLIRFTPLILPLILCVTSAHDRETYQTPPECDVNDPLSCSQQKHEVIGIWVNIRYGRLPDGRCLVINECQNSKLNECSPDAQCIDQAEGYSCRCKPGFADVSPQNGKPGSACRRQQNECSSPHTYGVDCDSNAACVDTGAGYECRCHPGYTDISESFSQLPGRKCVVAVNECEDRSKNDCSENAVCTDAKESYTCACHPGFVDASANVGKYPGRICNKPHEKLHDTPTNECDPNQSSPCQAGQVCKQNSGGRYICQCGEGAALVEGKCQMIAACQVDPECDKNANCINVLGSYSCQCKPGFFDVDSVTPGRECKPLSNECADRHDCSPLAKCVDNKDGFECICNAGYTDVSSQIGLRPGRKCVNSSNECAERSLNTCDENADCIDTPQGYSCQCYSGYVDVSSNAHLPPGRVCTVQTSCPKQRTDLIFLIDGSGSIGSQVFRNEVLRFLKEFIELFDIGLDNTRVGLIQYSDQIRHEFNLNQYSDKQSLLQAVDHTQYLTGLTRTGAAIQHMVSEGFSERRGVRPLSEGANRVAVVITDGRSQDNVTQPAIAARNHQVNTFAIGVTDHVSASELENIAGSPNRWFFVEGFKELDMRLRSLVQKLACPTPAHTPHETIGGCNPDTQTGCDRALGQICVLIDGSPICQCPTNFQAHPRTNVCGGDLCNPDVTTSCPYPEYCQRTPLGNYRCVCPSAYARDSQTGDCVSSHVPLPPAPPCPAGKMLNARTGKCLLPGACDPSDANSCDLRKRERCLPTSSQQPSPPQPINHIRLPAATPAGQSYKKHRDMETYETRNPIRYVLSQTPDFTCQCVAGEKRHPITGVCLRNECLRNEDNDCDAHAQCIDTDEGFLCVCLPGYMDNSTDQKRKPGRVCTKTENECLLGTARCSPYAYCIDTPESYVCRCKPGYIDFSPNPQYESGLDCRPLLDECRTGQHTCHRNATCHDTADSYTCQCKPGFKDMDELRNPGRNCQPILTPKNPCDDGTHNCHTYARCRATGTLSYTCECLSGYEDKSPSEKPGRFCAPKQPICLDKMKMDCHQYAICQESNAYPEGFTCHCRDGYVDKSTDKYRKPGRICQEKVNYCMDRLLNDCDVIAFCEELSDGYNCTCPAYSIDQSPVPGKPGRKCKLLKNECLNPAENNCSRFADCIDKTEGYECVCRAGFRDETPAQPGTSCRQLINECKFSGMNDCSPHANCIDQPDGYTCVCKPPYVDEGSKQKPGRICCFNECANPKDNDCDKNNSICEDLEEGFTCKCKPGFYDAGQLPGRMCAAYKEPTSTPVIVEYNKNCTAQCGDECCQTELGEVCVGGAKCKCFPGLSRSKEGEKCEAVEKTPLLFRLVSEGDKVLLFSSEYGTSSSPSYVEFASTFSQDLGKAVSSTLYAPRYILTDINYITQPNKFNSSWSDGLLVNFTVETRLSPAGRVDACDLWNALQESIQKTNGAVGGGKIQVATDIELLSPCPKTTAPCGGLPCRAELGEICIGGNLCGCPPGQKRAGPDEICRQVIAFTFPFWVMRKYQYQLQYNESFANPQDSIYKQFVTSFENGVRQSYVKTPLASSFVISEVHDISPPSALNGSWDEGVLYNATMYFRVGKAPTAQIAYNTLIRWIIDRNNFQLGQSGLFINLVQPNPFGPCFKNDCYPKGLCIETGPNSYRCECSNGYRDMLVANPGHQCVSLYGINECENKTLNECSEHAQCFDLEYLYRCECYRGFKDASPKASVPGSVCVTDFCADVNFCSSNSTGENLEDSCFCRCKPNFVDLRHNTTETERTNAGLQTNQYCLLLVDINECLFPGLHNCSENAECINLAQGYTCKCLGNHTDENPQLPGRVCAGTALPIKEPQSGGGIFPWLLPLLLALLFLLLTLCCCLWALSQMRWLGGKKKAFDALDSRASDESLYGQALTIPRARLDEDMGSMASSEYTVREEVERRVTTEVTRTEEEVVGGETAFAEEEQVGDKSHTFSQSHAASYYGGGH</sequence>
<dbReference type="InterPro" id="IPR018097">
    <property type="entry name" value="EGF_Ca-bd_CS"/>
</dbReference>
<feature type="domain" description="EGF-like" evidence="14">
    <location>
        <begin position="2258"/>
        <end position="2297"/>
    </location>
</feature>
<dbReference type="Pfam" id="PF25478">
    <property type="entry name" value="EGF_Mua-3"/>
    <property type="match status" value="1"/>
</dbReference>
<dbReference type="SMART" id="SM00327">
    <property type="entry name" value="VWA"/>
    <property type="match status" value="1"/>
</dbReference>
<dbReference type="InterPro" id="IPR009030">
    <property type="entry name" value="Growth_fac_rcpt_cys_sf"/>
</dbReference>
<dbReference type="SMART" id="SM00200">
    <property type="entry name" value="SEA"/>
    <property type="match status" value="2"/>
</dbReference>
<evidence type="ECO:0000313" key="16">
    <source>
        <dbReference type="Proteomes" id="UP000887572"/>
    </source>
</evidence>
<dbReference type="InterPro" id="IPR000742">
    <property type="entry name" value="EGF"/>
</dbReference>
<feature type="domain" description="EGF-like" evidence="14">
    <location>
        <begin position="1651"/>
        <end position="1690"/>
    </location>
</feature>
<evidence type="ECO:0000256" key="3">
    <source>
        <dbReference type="ARBA" id="ARBA00022692"/>
    </source>
</evidence>
<evidence type="ECO:0000256" key="1">
    <source>
        <dbReference type="ARBA" id="ARBA00004370"/>
    </source>
</evidence>
<dbReference type="Pfam" id="PF23427">
    <property type="entry name" value="EGF_4"/>
    <property type="match status" value="1"/>
</dbReference>
<dbReference type="InterPro" id="IPR002035">
    <property type="entry name" value="VWF_A"/>
</dbReference>
<dbReference type="Pfam" id="PF01490">
    <property type="entry name" value="Aa_trans"/>
    <property type="match status" value="1"/>
</dbReference>
<evidence type="ECO:0000313" key="17">
    <source>
        <dbReference type="WBParaSite" id="Gr19_v10_g4119.t1"/>
    </source>
</evidence>
<keyword evidence="16" id="KW-1185">Reference proteome</keyword>
<evidence type="ECO:0000256" key="6">
    <source>
        <dbReference type="ARBA" id="ARBA00022989"/>
    </source>
</evidence>
<dbReference type="SMART" id="SM00181">
    <property type="entry name" value="EGF"/>
    <property type="match status" value="22"/>
</dbReference>
<evidence type="ECO:0000256" key="7">
    <source>
        <dbReference type="ARBA" id="ARBA00023136"/>
    </source>
</evidence>
<reference evidence="17" key="1">
    <citation type="submission" date="2022-11" db="UniProtKB">
        <authorList>
            <consortium name="WormBaseParasite"/>
        </authorList>
    </citation>
    <scope>IDENTIFICATION</scope>
</reference>
<dbReference type="InterPro" id="IPR013057">
    <property type="entry name" value="AA_transpt_TM"/>
</dbReference>
<evidence type="ECO:0000259" key="14">
    <source>
        <dbReference type="PROSITE" id="PS50026"/>
    </source>
</evidence>
<name>A0A914HUI0_GLORO</name>
<feature type="transmembrane region" description="Helical" evidence="12">
    <location>
        <begin position="2319"/>
        <end position="2344"/>
    </location>
</feature>
<feature type="domain" description="EGF-like" evidence="14">
    <location>
        <begin position="2103"/>
        <end position="2140"/>
    </location>
</feature>
<feature type="domain" description="EGF-like" evidence="14">
    <location>
        <begin position="744"/>
        <end position="781"/>
    </location>
</feature>
<comment type="subcellular location">
    <subcellularLocation>
        <location evidence="1">Membrane</location>
    </subcellularLocation>
</comment>
<evidence type="ECO:0000256" key="2">
    <source>
        <dbReference type="ARBA" id="ARBA00022536"/>
    </source>
</evidence>
<dbReference type="Pfam" id="PF07645">
    <property type="entry name" value="EGF_CA"/>
    <property type="match status" value="10"/>
</dbReference>
<dbReference type="Pfam" id="PF25314">
    <property type="entry name" value="TNFR_nem"/>
    <property type="match status" value="2"/>
</dbReference>
<evidence type="ECO:0000256" key="12">
    <source>
        <dbReference type="SAM" id="Phobius"/>
    </source>
</evidence>
<protein>
    <submittedName>
        <fullName evidence="17">Uncharacterized protein</fullName>
    </submittedName>
</protein>
<dbReference type="PRINTS" id="PR00453">
    <property type="entry name" value="VWFADOMAIN"/>
</dbReference>
<keyword evidence="8" id="KW-1015">Disulfide bond</keyword>
<evidence type="ECO:0000256" key="5">
    <source>
        <dbReference type="ARBA" id="ARBA00022737"/>
    </source>
</evidence>
<evidence type="ECO:0000256" key="9">
    <source>
        <dbReference type="ARBA" id="ARBA00023180"/>
    </source>
</evidence>
<feature type="transmembrane region" description="Helical" evidence="12">
    <location>
        <begin position="89"/>
        <end position="106"/>
    </location>
</feature>
<feature type="transmembrane region" description="Helical" evidence="12">
    <location>
        <begin position="151"/>
        <end position="174"/>
    </location>
</feature>
<dbReference type="Pfam" id="PF12661">
    <property type="entry name" value="hEGF"/>
    <property type="match status" value="3"/>
</dbReference>
<feature type="domain" description="EGF-like" evidence="14">
    <location>
        <begin position="1450"/>
        <end position="1489"/>
    </location>
</feature>
<comment type="caution">
    <text evidence="10">Lacks conserved residue(s) required for the propagation of feature annotation.</text>
</comment>
<dbReference type="Proteomes" id="UP000887572">
    <property type="component" value="Unplaced"/>
</dbReference>
<proteinExistence type="predicted"/>
<dbReference type="Gene3D" id="2.10.25.10">
    <property type="entry name" value="Laminin"/>
    <property type="match status" value="14"/>
</dbReference>
<dbReference type="SMART" id="SM00179">
    <property type="entry name" value="EGF_CA"/>
    <property type="match status" value="17"/>
</dbReference>
<dbReference type="PROSITE" id="PS01187">
    <property type="entry name" value="EGF_CA"/>
    <property type="match status" value="1"/>
</dbReference>
<feature type="domain" description="EGF-like" evidence="14">
    <location>
        <begin position="701"/>
        <end position="743"/>
    </location>
</feature>
<dbReference type="GO" id="GO:0005509">
    <property type="term" value="F:calcium ion binding"/>
    <property type="evidence" value="ECO:0007669"/>
    <property type="project" value="InterPro"/>
</dbReference>
<dbReference type="WBParaSite" id="Gr19_v10_g4119.t1">
    <property type="protein sequence ID" value="Gr19_v10_g4119.t1"/>
    <property type="gene ID" value="Gr19_v10_g4119"/>
</dbReference>
<dbReference type="PROSITE" id="PS50234">
    <property type="entry name" value="VWFA"/>
    <property type="match status" value="1"/>
</dbReference>
<dbReference type="InterPro" id="IPR036465">
    <property type="entry name" value="vWFA_dom_sf"/>
</dbReference>
<feature type="domain" description="SEA" evidence="13">
    <location>
        <begin position="1976"/>
        <end position="2101"/>
    </location>
</feature>
<feature type="domain" description="EGF-like" evidence="14">
    <location>
        <begin position="539"/>
        <end position="578"/>
    </location>
</feature>
<dbReference type="Gene3D" id="3.40.50.410">
    <property type="entry name" value="von Willebrand factor, type A domain"/>
    <property type="match status" value="1"/>
</dbReference>
<dbReference type="SUPFAM" id="SSF53300">
    <property type="entry name" value="vWA-like"/>
    <property type="match status" value="1"/>
</dbReference>
<organism evidence="16 17">
    <name type="scientific">Globodera rostochiensis</name>
    <name type="common">Golden nematode worm</name>
    <name type="synonym">Heterodera rostochiensis</name>
    <dbReference type="NCBI Taxonomy" id="31243"/>
    <lineage>
        <taxon>Eukaryota</taxon>
        <taxon>Metazoa</taxon>
        <taxon>Ecdysozoa</taxon>
        <taxon>Nematoda</taxon>
        <taxon>Chromadorea</taxon>
        <taxon>Rhabditida</taxon>
        <taxon>Tylenchina</taxon>
        <taxon>Tylenchomorpha</taxon>
        <taxon>Tylenchoidea</taxon>
        <taxon>Heteroderidae</taxon>
        <taxon>Heteroderinae</taxon>
        <taxon>Globodera</taxon>
    </lineage>
</organism>
<dbReference type="FunFam" id="3.40.50.410:FF:000047">
    <property type="entry name" value="von Willebrand factor A domain containing 2"/>
    <property type="match status" value="1"/>
</dbReference>
<dbReference type="InterPro" id="IPR000082">
    <property type="entry name" value="SEA_dom"/>
</dbReference>
<accession>A0A914HUI0</accession>
<evidence type="ECO:0000259" key="15">
    <source>
        <dbReference type="PROSITE" id="PS50234"/>
    </source>
</evidence>
<keyword evidence="3 12" id="KW-0812">Transmembrane</keyword>
<feature type="domain" description="VWFA" evidence="15">
    <location>
        <begin position="899"/>
        <end position="1078"/>
    </location>
</feature>
<dbReference type="SUPFAM" id="SSF57184">
    <property type="entry name" value="Growth factor receptor domain"/>
    <property type="match status" value="2"/>
</dbReference>
<dbReference type="PANTHER" id="PTHR24039:SF40">
    <property type="entry name" value="TRANSMEMBRANE MATRIX RECEPTOR MUP-4"/>
    <property type="match status" value="1"/>
</dbReference>
<evidence type="ECO:0000256" key="4">
    <source>
        <dbReference type="ARBA" id="ARBA00022729"/>
    </source>
</evidence>
<feature type="domain" description="SEA" evidence="13">
    <location>
        <begin position="1802"/>
        <end position="1928"/>
    </location>
</feature>
<dbReference type="GO" id="GO:0016020">
    <property type="term" value="C:membrane"/>
    <property type="evidence" value="ECO:0007669"/>
    <property type="project" value="UniProtKB-SubCell"/>
</dbReference>
<dbReference type="InterPro" id="IPR000152">
    <property type="entry name" value="EGF-type_Asp/Asn_hydroxyl_site"/>
</dbReference>
<dbReference type="InterPro" id="IPR001881">
    <property type="entry name" value="EGF-like_Ca-bd_dom"/>
</dbReference>
<feature type="region of interest" description="Disordered" evidence="11">
    <location>
        <begin position="2425"/>
        <end position="2447"/>
    </location>
</feature>
<dbReference type="PROSITE" id="PS00010">
    <property type="entry name" value="ASX_HYDROXYL"/>
    <property type="match status" value="13"/>
</dbReference>
<feature type="domain" description="EGF-like" evidence="14">
    <location>
        <begin position="2151"/>
        <end position="2190"/>
    </location>
</feature>
<feature type="transmembrane region" description="Helical" evidence="12">
    <location>
        <begin position="195"/>
        <end position="211"/>
    </location>
</feature>
<dbReference type="Pfam" id="PF00092">
    <property type="entry name" value="VWA"/>
    <property type="match status" value="1"/>
</dbReference>
<dbReference type="Gene3D" id="1.20.1740.10">
    <property type="entry name" value="Amino acid/polyamine transporter I"/>
    <property type="match status" value="1"/>
</dbReference>
<dbReference type="InterPro" id="IPR013032">
    <property type="entry name" value="EGF-like_CS"/>
</dbReference>
<evidence type="ECO:0000256" key="10">
    <source>
        <dbReference type="PROSITE-ProRule" id="PRU00076"/>
    </source>
</evidence>
<feature type="transmembrane region" description="Helical" evidence="12">
    <location>
        <begin position="471"/>
        <end position="493"/>
    </location>
</feature>
<dbReference type="PROSITE" id="PS50026">
    <property type="entry name" value="EGF_3"/>
    <property type="match status" value="16"/>
</dbReference>
<feature type="transmembrane region" description="Helical" evidence="12">
    <location>
        <begin position="338"/>
        <end position="360"/>
    </location>
</feature>
<evidence type="ECO:0000259" key="13">
    <source>
        <dbReference type="PROSITE" id="PS50024"/>
    </source>
</evidence>
<dbReference type="SUPFAM" id="SSF57196">
    <property type="entry name" value="EGF/Laminin"/>
    <property type="match status" value="2"/>
</dbReference>
<keyword evidence="2 10" id="KW-0245">EGF-like domain</keyword>
<keyword evidence="7 12" id="KW-0472">Membrane</keyword>
<feature type="transmembrane region" description="Helical" evidence="12">
    <location>
        <begin position="398"/>
        <end position="416"/>
    </location>
</feature>
<feature type="domain" description="EGF-like" evidence="14">
    <location>
        <begin position="790"/>
        <end position="827"/>
    </location>
</feature>
<dbReference type="InterPro" id="IPR057353">
    <property type="entry name" value="TNFR_nem"/>
</dbReference>
<feature type="transmembrane region" description="Helical" evidence="12">
    <location>
        <begin position="290"/>
        <end position="318"/>
    </location>
</feature>
<evidence type="ECO:0000256" key="8">
    <source>
        <dbReference type="ARBA" id="ARBA00023157"/>
    </source>
</evidence>
<dbReference type="CDD" id="cd00054">
    <property type="entry name" value="EGF_CA"/>
    <property type="match status" value="11"/>
</dbReference>
<feature type="domain" description="EGF-like" evidence="14">
    <location>
        <begin position="589"/>
        <end position="629"/>
    </location>
</feature>
<feature type="domain" description="EGF-like" evidence="14">
    <location>
        <begin position="1603"/>
        <end position="1642"/>
    </location>
</feature>
<feature type="domain" description="EGF-like" evidence="14">
    <location>
        <begin position="642"/>
        <end position="681"/>
    </location>
</feature>
<feature type="domain" description="EGF-like" evidence="14">
    <location>
        <begin position="1399"/>
        <end position="1445"/>
    </location>
</feature>
<feature type="domain" description="EGF-like" evidence="14">
    <location>
        <begin position="1349"/>
        <end position="1389"/>
    </location>
</feature>
<feature type="domain" description="EGF-like" evidence="14">
    <location>
        <begin position="839"/>
        <end position="878"/>
    </location>
</feature>
<keyword evidence="5" id="KW-0677">Repeat</keyword>
<feature type="domain" description="EGF-like" evidence="14">
    <location>
        <begin position="1298"/>
        <end position="1337"/>
    </location>
</feature>